<evidence type="ECO:0000259" key="2">
    <source>
        <dbReference type="Pfam" id="PF13590"/>
    </source>
</evidence>
<dbReference type="Pfam" id="PF13590">
    <property type="entry name" value="DUF4136"/>
    <property type="match status" value="1"/>
</dbReference>
<dbReference type="InterPro" id="IPR025411">
    <property type="entry name" value="DUF4136"/>
</dbReference>
<proteinExistence type="predicted"/>
<gene>
    <name evidence="3" type="ORF">K4G66_13080</name>
</gene>
<name>A0AA49JG96_9BACT</name>
<dbReference type="EMBL" id="CP120682">
    <property type="protein sequence ID" value="WKN39626.1"/>
    <property type="molecule type" value="Genomic_DNA"/>
</dbReference>
<keyword evidence="1" id="KW-0732">Signal</keyword>
<evidence type="ECO:0000256" key="1">
    <source>
        <dbReference type="SAM" id="SignalP"/>
    </source>
</evidence>
<sequence length="192" mass="22023">MRAINVMGLFLSSLLFVKCAPSLSVISDYDRDAEFSNYTTFYWSDEFQQENNNGNAEPLFYNTLVKKRLKQAIEREMEGRGYTLSSTNPDLLVNPQVVVEERSSGGQNYSPYYYGFYRFGPSYNSTQNAKEGDIVVDLIDREKKQLVWQGYAPGVLETQTKDREEQIKNAVTLIFSEYGRRAGQDNRAQANK</sequence>
<protein>
    <submittedName>
        <fullName evidence="3">DUF4136 domain-containing protein</fullName>
    </submittedName>
</protein>
<evidence type="ECO:0000313" key="3">
    <source>
        <dbReference type="EMBL" id="WKN39626.1"/>
    </source>
</evidence>
<reference evidence="3" key="2">
    <citation type="journal article" date="2024" name="Antonie Van Leeuwenhoek">
        <title>Roseihalotalea indica gen. nov., sp. nov., a halophilic Bacteroidetes from mesopelagic Southwest Indian Ocean with higher carbohydrate metabolic potential.</title>
        <authorList>
            <person name="Chen B."/>
            <person name="Zhang M."/>
            <person name="Lin D."/>
            <person name="Ye J."/>
            <person name="Tang K."/>
        </authorList>
    </citation>
    <scope>NUCLEOTIDE SEQUENCE</scope>
    <source>
        <strain evidence="3">TK19036</strain>
    </source>
</reference>
<feature type="signal peptide" evidence="1">
    <location>
        <begin position="1"/>
        <end position="17"/>
    </location>
</feature>
<feature type="chain" id="PRO_5041336358" evidence="1">
    <location>
        <begin position="18"/>
        <end position="192"/>
    </location>
</feature>
<organism evidence="3">
    <name type="scientific">Roseihalotalea indica</name>
    <dbReference type="NCBI Taxonomy" id="2867963"/>
    <lineage>
        <taxon>Bacteria</taxon>
        <taxon>Pseudomonadati</taxon>
        <taxon>Bacteroidota</taxon>
        <taxon>Cytophagia</taxon>
        <taxon>Cytophagales</taxon>
        <taxon>Catalimonadaceae</taxon>
        <taxon>Roseihalotalea</taxon>
    </lineage>
</organism>
<feature type="domain" description="DUF4136" evidence="2">
    <location>
        <begin position="26"/>
        <end position="178"/>
    </location>
</feature>
<accession>A0AA49JG96</accession>
<dbReference type="Gene3D" id="3.30.160.670">
    <property type="match status" value="1"/>
</dbReference>
<dbReference type="AlphaFoldDB" id="A0AA49JG96"/>
<reference evidence="3" key="1">
    <citation type="journal article" date="2023" name="Comput. Struct. Biotechnol. J.">
        <title>Discovery of a novel marine Bacteroidetes with a rich repertoire of carbohydrate-active enzymes.</title>
        <authorList>
            <person name="Chen B."/>
            <person name="Liu G."/>
            <person name="Chen Q."/>
            <person name="Wang H."/>
            <person name="Liu L."/>
            <person name="Tang K."/>
        </authorList>
    </citation>
    <scope>NUCLEOTIDE SEQUENCE</scope>
    <source>
        <strain evidence="3">TK19036</strain>
    </source>
</reference>